<dbReference type="InterPro" id="IPR025202">
    <property type="entry name" value="PLD-like_dom"/>
</dbReference>
<name>A0ABD5Z3X0_9EURY</name>
<keyword evidence="1" id="KW-0472">Membrane</keyword>
<organism evidence="3 4">
    <name type="scientific">Halospeciosus flavus</name>
    <dbReference type="NCBI Taxonomy" id="3032283"/>
    <lineage>
        <taxon>Archaea</taxon>
        <taxon>Methanobacteriati</taxon>
        <taxon>Methanobacteriota</taxon>
        <taxon>Stenosarchaea group</taxon>
        <taxon>Halobacteria</taxon>
        <taxon>Halobacteriales</taxon>
        <taxon>Halobacteriaceae</taxon>
        <taxon>Halospeciosus</taxon>
    </lineage>
</organism>
<evidence type="ECO:0000256" key="1">
    <source>
        <dbReference type="SAM" id="Phobius"/>
    </source>
</evidence>
<dbReference type="Gene3D" id="3.30.870.10">
    <property type="entry name" value="Endonuclease Chain A"/>
    <property type="match status" value="1"/>
</dbReference>
<evidence type="ECO:0000313" key="4">
    <source>
        <dbReference type="Proteomes" id="UP001596447"/>
    </source>
</evidence>
<dbReference type="RefSeq" id="WP_279529832.1">
    <property type="nucleotide sequence ID" value="NZ_CP122312.1"/>
</dbReference>
<dbReference type="EMBL" id="JBHTAR010000011">
    <property type="protein sequence ID" value="MFC7199910.1"/>
    <property type="molecule type" value="Genomic_DNA"/>
</dbReference>
<comment type="caution">
    <text evidence="3">The sequence shown here is derived from an EMBL/GenBank/DDBJ whole genome shotgun (WGS) entry which is preliminary data.</text>
</comment>
<keyword evidence="1" id="KW-1133">Transmembrane helix</keyword>
<protein>
    <submittedName>
        <fullName evidence="3">Phospholipase D-like domain-containing protein</fullName>
    </submittedName>
</protein>
<keyword evidence="1" id="KW-0812">Transmembrane</keyword>
<evidence type="ECO:0000259" key="2">
    <source>
        <dbReference type="PROSITE" id="PS50035"/>
    </source>
</evidence>
<feature type="domain" description="PLD phosphodiesterase" evidence="2">
    <location>
        <begin position="40"/>
        <end position="67"/>
    </location>
</feature>
<proteinExistence type="predicted"/>
<dbReference type="AlphaFoldDB" id="A0ABD5Z3X0"/>
<dbReference type="Proteomes" id="UP001596447">
    <property type="component" value="Unassembled WGS sequence"/>
</dbReference>
<sequence>MDRYARNTTFVRGGPSANATYPAPFRPVEVRADHVEPRSRFEKVHAKGAVVDGERGLLGSLNWNPHSLRENREVALVVADPAVGRYYARLFWADWRGGVWRLPLGFGAVALLAVGVAVLVGRKEIRFG</sequence>
<dbReference type="SUPFAM" id="SSF56024">
    <property type="entry name" value="Phospholipase D/nuclease"/>
    <property type="match status" value="1"/>
</dbReference>
<dbReference type="PROSITE" id="PS50035">
    <property type="entry name" value="PLD"/>
    <property type="match status" value="1"/>
</dbReference>
<dbReference type="InterPro" id="IPR001736">
    <property type="entry name" value="PLipase_D/transphosphatidylase"/>
</dbReference>
<keyword evidence="4" id="KW-1185">Reference proteome</keyword>
<accession>A0ABD5Z3X0</accession>
<feature type="transmembrane region" description="Helical" evidence="1">
    <location>
        <begin position="99"/>
        <end position="120"/>
    </location>
</feature>
<dbReference type="Pfam" id="PF13091">
    <property type="entry name" value="PLDc_2"/>
    <property type="match status" value="1"/>
</dbReference>
<evidence type="ECO:0000313" key="3">
    <source>
        <dbReference type="EMBL" id="MFC7199910.1"/>
    </source>
</evidence>
<reference evidence="3 4" key="1">
    <citation type="journal article" date="2019" name="Int. J. Syst. Evol. Microbiol.">
        <title>The Global Catalogue of Microorganisms (GCM) 10K type strain sequencing project: providing services to taxonomists for standard genome sequencing and annotation.</title>
        <authorList>
            <consortium name="The Broad Institute Genomics Platform"/>
            <consortium name="The Broad Institute Genome Sequencing Center for Infectious Disease"/>
            <person name="Wu L."/>
            <person name="Ma J."/>
        </authorList>
    </citation>
    <scope>NUCLEOTIDE SEQUENCE [LARGE SCALE GENOMIC DNA]</scope>
    <source>
        <strain evidence="3 4">XZGYJ-43</strain>
    </source>
</reference>
<gene>
    <name evidence="3" type="ORF">ACFQJ9_10905</name>
</gene>